<dbReference type="Pfam" id="PF00464">
    <property type="entry name" value="SHMT"/>
    <property type="match status" value="1"/>
</dbReference>
<gene>
    <name evidence="5" type="ORF">AVDCRST_MAG13-2906</name>
</gene>
<name>A0A6J4T4H3_9ACTN</name>
<comment type="cofactor">
    <cofactor evidence="1">
        <name>pyridoxal 5'-phosphate</name>
        <dbReference type="ChEBI" id="CHEBI:597326"/>
    </cofactor>
</comment>
<dbReference type="GO" id="GO:0030170">
    <property type="term" value="F:pyridoxal phosphate binding"/>
    <property type="evidence" value="ECO:0007669"/>
    <property type="project" value="TreeGrafter"/>
</dbReference>
<dbReference type="InterPro" id="IPR015424">
    <property type="entry name" value="PyrdxlP-dep_Trfase"/>
</dbReference>
<dbReference type="GO" id="GO:0019264">
    <property type="term" value="P:glycine biosynthetic process from serine"/>
    <property type="evidence" value="ECO:0007669"/>
    <property type="project" value="TreeGrafter"/>
</dbReference>
<proteinExistence type="inferred from homology"/>
<feature type="domain" description="Serine hydroxymethyltransferase-like" evidence="4">
    <location>
        <begin position="55"/>
        <end position="412"/>
    </location>
</feature>
<dbReference type="EMBL" id="CADCVO010000469">
    <property type="protein sequence ID" value="CAA9513019.1"/>
    <property type="molecule type" value="Genomic_DNA"/>
</dbReference>
<dbReference type="PANTHER" id="PTHR11680">
    <property type="entry name" value="SERINE HYDROXYMETHYLTRANSFERASE"/>
    <property type="match status" value="1"/>
</dbReference>
<comment type="similarity">
    <text evidence="2">Belongs to the SHMT family.</text>
</comment>
<evidence type="ECO:0000256" key="2">
    <source>
        <dbReference type="ARBA" id="ARBA00006376"/>
    </source>
</evidence>
<dbReference type="GO" id="GO:0046653">
    <property type="term" value="P:tetrahydrofolate metabolic process"/>
    <property type="evidence" value="ECO:0007669"/>
    <property type="project" value="TreeGrafter"/>
</dbReference>
<sequence>METAPAPEEVRTAPWASPDARARLARVERELPHDPAEALRRAGEAAQAHVRRIEEEALLLYAGGNVPEAAGTAAHARMLSGQPSMGYPGDKYQAGLEHLDLVEVAVARTVADVMGARFAEVRPTSATLANLAVYTALAQPGDTIAVLPDWAGGHLSHHAVGAPGVRGLRVAELPYDAAALDVDLDRLPGMLARERPVLVVVGGSLMLRPHRLEAIAEAVHAHGARLLYDASHVAGLIAEGRFQVPLREGADLLTFSTYKSFGGPAGGVVAGDDEELMARVAAAVYPGLTANYDLARLLPLGAAAVGHGRSAGRYADACTATARALEAALAAQGLPVLGQATGPTRSHHVAVDVRALGGGPGAARRLAAVDLLLSEIGCPAPDGPDPRGAIRIGTQTVTRQGFTEADMPDVARALADGLQATRPAEVLRDEVHALRRRHTGTRSLADGDWG</sequence>
<keyword evidence="3" id="KW-0663">Pyridoxal phosphate</keyword>
<evidence type="ECO:0000313" key="5">
    <source>
        <dbReference type="EMBL" id="CAA9513019.1"/>
    </source>
</evidence>
<dbReference type="InterPro" id="IPR015422">
    <property type="entry name" value="PyrdxlP-dep_Trfase_small"/>
</dbReference>
<dbReference type="PANTHER" id="PTHR11680:SF35">
    <property type="entry name" value="SERINE HYDROXYMETHYLTRANSFERASE 1"/>
    <property type="match status" value="1"/>
</dbReference>
<dbReference type="GO" id="GO:0005737">
    <property type="term" value="C:cytoplasm"/>
    <property type="evidence" value="ECO:0007669"/>
    <property type="project" value="TreeGrafter"/>
</dbReference>
<dbReference type="Gene3D" id="3.40.640.10">
    <property type="entry name" value="Type I PLP-dependent aspartate aminotransferase-like (Major domain)"/>
    <property type="match status" value="1"/>
</dbReference>
<evidence type="ECO:0000256" key="1">
    <source>
        <dbReference type="ARBA" id="ARBA00001933"/>
    </source>
</evidence>
<dbReference type="Gene3D" id="3.90.1150.10">
    <property type="entry name" value="Aspartate Aminotransferase, domain 1"/>
    <property type="match status" value="1"/>
</dbReference>
<dbReference type="SUPFAM" id="SSF53383">
    <property type="entry name" value="PLP-dependent transferases"/>
    <property type="match status" value="1"/>
</dbReference>
<dbReference type="GO" id="GO:0004372">
    <property type="term" value="F:glycine hydroxymethyltransferase activity"/>
    <property type="evidence" value="ECO:0007669"/>
    <property type="project" value="TreeGrafter"/>
</dbReference>
<dbReference type="AlphaFoldDB" id="A0A6J4T4H3"/>
<dbReference type="InterPro" id="IPR015421">
    <property type="entry name" value="PyrdxlP-dep_Trfase_major"/>
</dbReference>
<accession>A0A6J4T4H3</accession>
<organism evidence="5">
    <name type="scientific">uncultured Solirubrobacteraceae bacterium</name>
    <dbReference type="NCBI Taxonomy" id="1162706"/>
    <lineage>
        <taxon>Bacteria</taxon>
        <taxon>Bacillati</taxon>
        <taxon>Actinomycetota</taxon>
        <taxon>Thermoleophilia</taxon>
        <taxon>Solirubrobacterales</taxon>
        <taxon>Solirubrobacteraceae</taxon>
        <taxon>environmental samples</taxon>
    </lineage>
</organism>
<reference evidence="5" key="1">
    <citation type="submission" date="2020-02" db="EMBL/GenBank/DDBJ databases">
        <authorList>
            <person name="Meier V. D."/>
        </authorList>
    </citation>
    <scope>NUCLEOTIDE SEQUENCE</scope>
    <source>
        <strain evidence="5">AVDCRST_MAG13</strain>
    </source>
</reference>
<evidence type="ECO:0000256" key="3">
    <source>
        <dbReference type="ARBA" id="ARBA00022898"/>
    </source>
</evidence>
<evidence type="ECO:0000259" key="4">
    <source>
        <dbReference type="Pfam" id="PF00464"/>
    </source>
</evidence>
<dbReference type="InterPro" id="IPR039429">
    <property type="entry name" value="SHMT-like_dom"/>
</dbReference>
<protein>
    <submittedName>
        <fullName evidence="5">Alpha-methyl-L-serine aldolase</fullName>
    </submittedName>
</protein>
<dbReference type="InterPro" id="IPR049943">
    <property type="entry name" value="Ser_HO-MeTrfase-like"/>
</dbReference>